<proteinExistence type="predicted"/>
<keyword evidence="1" id="KW-0812">Transmembrane</keyword>
<reference evidence="3" key="1">
    <citation type="submission" date="2016-11" db="UniProtKB">
        <authorList>
            <consortium name="WormBaseParasite"/>
        </authorList>
    </citation>
    <scope>IDENTIFICATION</scope>
</reference>
<evidence type="ECO:0000256" key="1">
    <source>
        <dbReference type="SAM" id="Phobius"/>
    </source>
</evidence>
<sequence>MNQTLCIQAEVSVLNTGYNIIRACYIIFGTVVLFLLVRIVWSYKTKSLKFHSNLIILISNILLLYALFVISYMLEAVLNFVC</sequence>
<evidence type="ECO:0000313" key="3">
    <source>
        <dbReference type="WBParaSite" id="MhA1_Contig374.frz3.gene12"/>
    </source>
</evidence>
<accession>A0A1I8BNK9</accession>
<evidence type="ECO:0000313" key="2">
    <source>
        <dbReference type="Proteomes" id="UP000095281"/>
    </source>
</evidence>
<keyword evidence="1" id="KW-0472">Membrane</keyword>
<dbReference type="AlphaFoldDB" id="A0A1I8BNK9"/>
<keyword evidence="1" id="KW-1133">Transmembrane helix</keyword>
<organism evidence="2 3">
    <name type="scientific">Meloidogyne hapla</name>
    <name type="common">Root-knot nematode worm</name>
    <dbReference type="NCBI Taxonomy" id="6305"/>
    <lineage>
        <taxon>Eukaryota</taxon>
        <taxon>Metazoa</taxon>
        <taxon>Ecdysozoa</taxon>
        <taxon>Nematoda</taxon>
        <taxon>Chromadorea</taxon>
        <taxon>Rhabditida</taxon>
        <taxon>Tylenchina</taxon>
        <taxon>Tylenchomorpha</taxon>
        <taxon>Tylenchoidea</taxon>
        <taxon>Meloidogynidae</taxon>
        <taxon>Meloidogyninae</taxon>
        <taxon>Meloidogyne</taxon>
    </lineage>
</organism>
<dbReference type="WBParaSite" id="MhA1_Contig374.frz3.gene12">
    <property type="protein sequence ID" value="MhA1_Contig374.frz3.gene12"/>
    <property type="gene ID" value="MhA1_Contig374.frz3.gene12"/>
</dbReference>
<feature type="transmembrane region" description="Helical" evidence="1">
    <location>
        <begin position="20"/>
        <end position="41"/>
    </location>
</feature>
<protein>
    <submittedName>
        <fullName evidence="3">G_PROTEIN_RECEP_F1_2 domain-containing protein</fullName>
    </submittedName>
</protein>
<dbReference type="Proteomes" id="UP000095281">
    <property type="component" value="Unplaced"/>
</dbReference>
<keyword evidence="2" id="KW-1185">Reference proteome</keyword>
<feature type="transmembrane region" description="Helical" evidence="1">
    <location>
        <begin position="53"/>
        <end position="74"/>
    </location>
</feature>
<name>A0A1I8BNK9_MELHA</name>